<reference evidence="3" key="1">
    <citation type="journal article" date="2020" name="Nat. Commun.">
        <title>Genome assembly of wild tea tree DASZ reveals pedigree and selection history of tea varieties.</title>
        <authorList>
            <person name="Zhang W."/>
            <person name="Zhang Y."/>
            <person name="Qiu H."/>
            <person name="Guo Y."/>
            <person name="Wan H."/>
            <person name="Zhang X."/>
            <person name="Scossa F."/>
            <person name="Alseekh S."/>
            <person name="Zhang Q."/>
            <person name="Wang P."/>
            <person name="Xu L."/>
            <person name="Schmidt M.H."/>
            <person name="Jia X."/>
            <person name="Li D."/>
            <person name="Zhu A."/>
            <person name="Guo F."/>
            <person name="Chen W."/>
            <person name="Ni D."/>
            <person name="Usadel B."/>
            <person name="Fernie A.R."/>
            <person name="Wen W."/>
        </authorList>
    </citation>
    <scope>NUCLEOTIDE SEQUENCE [LARGE SCALE GENOMIC DNA]</scope>
    <source>
        <strain evidence="3">cv. G240</strain>
    </source>
</reference>
<dbReference type="Gene3D" id="3.60.20.30">
    <property type="entry name" value="(Glycosyl)asparaginase"/>
    <property type="match status" value="1"/>
</dbReference>
<dbReference type="SUPFAM" id="SSF56235">
    <property type="entry name" value="N-terminal nucleophile aminohydrolases (Ntn hydrolases)"/>
    <property type="match status" value="1"/>
</dbReference>
<sequence>MNVFACVPQTEVLPCDHLKTNGDHSQLCTLNVSEDDCIKDTIGVICVDTKGHIASGASSGGIALKGMPCEASPHTTGHSQRPPAACRDRRTEVEGDDDVHWANMVDEMAMVVWLEPVSIEIDMVDKVDADEEPAIDVDFQGTDPLQPEEMITDRPLPGSMVP</sequence>
<name>A0A7J7HEE0_CAMSI</name>
<accession>A0A7J7HEE0</accession>
<protein>
    <submittedName>
        <fullName evidence="2">Uncharacterized protein</fullName>
    </submittedName>
</protein>
<comment type="caution">
    <text evidence="2">The sequence shown here is derived from an EMBL/GenBank/DDBJ whole genome shotgun (WGS) entry which is preliminary data.</text>
</comment>
<evidence type="ECO:0000313" key="2">
    <source>
        <dbReference type="EMBL" id="KAF5951282.1"/>
    </source>
</evidence>
<organism evidence="2 3">
    <name type="scientific">Camellia sinensis</name>
    <name type="common">Tea plant</name>
    <name type="synonym">Thea sinensis</name>
    <dbReference type="NCBI Taxonomy" id="4442"/>
    <lineage>
        <taxon>Eukaryota</taxon>
        <taxon>Viridiplantae</taxon>
        <taxon>Streptophyta</taxon>
        <taxon>Embryophyta</taxon>
        <taxon>Tracheophyta</taxon>
        <taxon>Spermatophyta</taxon>
        <taxon>Magnoliopsida</taxon>
        <taxon>eudicotyledons</taxon>
        <taxon>Gunneridae</taxon>
        <taxon>Pentapetalae</taxon>
        <taxon>asterids</taxon>
        <taxon>Ericales</taxon>
        <taxon>Theaceae</taxon>
        <taxon>Camellia</taxon>
    </lineage>
</organism>
<dbReference type="Proteomes" id="UP000593564">
    <property type="component" value="Unassembled WGS sequence"/>
</dbReference>
<feature type="region of interest" description="Disordered" evidence="1">
    <location>
        <begin position="137"/>
        <end position="162"/>
    </location>
</feature>
<reference evidence="2 3" key="2">
    <citation type="submission" date="2020-07" db="EMBL/GenBank/DDBJ databases">
        <title>Genome assembly of wild tea tree DASZ reveals pedigree and selection history of tea varieties.</title>
        <authorList>
            <person name="Zhang W."/>
        </authorList>
    </citation>
    <scope>NUCLEOTIDE SEQUENCE [LARGE SCALE GENOMIC DNA]</scope>
    <source>
        <strain evidence="3">cv. G240</strain>
        <tissue evidence="2">Leaf</tissue>
    </source>
</reference>
<dbReference type="AlphaFoldDB" id="A0A7J7HEE0"/>
<dbReference type="EMBL" id="JACBKZ010000004">
    <property type="protein sequence ID" value="KAF5951282.1"/>
    <property type="molecule type" value="Genomic_DNA"/>
</dbReference>
<evidence type="ECO:0000256" key="1">
    <source>
        <dbReference type="SAM" id="MobiDB-lite"/>
    </source>
</evidence>
<proteinExistence type="predicted"/>
<gene>
    <name evidence="2" type="ORF">HYC85_009226</name>
</gene>
<dbReference type="InterPro" id="IPR029055">
    <property type="entry name" value="Ntn_hydrolases_N"/>
</dbReference>
<evidence type="ECO:0000313" key="3">
    <source>
        <dbReference type="Proteomes" id="UP000593564"/>
    </source>
</evidence>
<keyword evidence="3" id="KW-1185">Reference proteome</keyword>